<dbReference type="AlphaFoldDB" id="U4LFP2"/>
<proteinExistence type="predicted"/>
<evidence type="ECO:0000256" key="1">
    <source>
        <dbReference type="SAM" id="MobiDB-lite"/>
    </source>
</evidence>
<evidence type="ECO:0000313" key="2">
    <source>
        <dbReference type="EMBL" id="CCX30713.1"/>
    </source>
</evidence>
<keyword evidence="3" id="KW-1185">Reference proteome</keyword>
<dbReference type="Proteomes" id="UP000018144">
    <property type="component" value="Unassembled WGS sequence"/>
</dbReference>
<feature type="region of interest" description="Disordered" evidence="1">
    <location>
        <begin position="93"/>
        <end position="122"/>
    </location>
</feature>
<protein>
    <submittedName>
        <fullName evidence="2">Uncharacterized protein</fullName>
    </submittedName>
</protein>
<dbReference type="EMBL" id="HF935466">
    <property type="protein sequence ID" value="CCX30713.1"/>
    <property type="molecule type" value="Genomic_DNA"/>
</dbReference>
<organism evidence="2 3">
    <name type="scientific">Pyronema omphalodes (strain CBS 100304)</name>
    <name type="common">Pyronema confluens</name>
    <dbReference type="NCBI Taxonomy" id="1076935"/>
    <lineage>
        <taxon>Eukaryota</taxon>
        <taxon>Fungi</taxon>
        <taxon>Dikarya</taxon>
        <taxon>Ascomycota</taxon>
        <taxon>Pezizomycotina</taxon>
        <taxon>Pezizomycetes</taxon>
        <taxon>Pezizales</taxon>
        <taxon>Pyronemataceae</taxon>
        <taxon>Pyronema</taxon>
    </lineage>
</organism>
<evidence type="ECO:0000313" key="3">
    <source>
        <dbReference type="Proteomes" id="UP000018144"/>
    </source>
</evidence>
<sequence length="145" mass="16088">MEKSWRTAKRKVSVDVWLEGRGAWQPLSCNTLQPPLISWPSLPGALVSVPLICLWVRRSGLKTAGTSRRFNNSSPLSWSSNAESRCQQACSEAISPPCPAPTRPDTSRRAKRARTGENAETYTAKRRTSHLIAVSIAKVELGRFR</sequence>
<gene>
    <name evidence="2" type="ORF">PCON_09080</name>
</gene>
<reference evidence="2 3" key="1">
    <citation type="journal article" date="2013" name="PLoS Genet.">
        <title>The genome and development-dependent transcriptomes of Pyronema confluens: a window into fungal evolution.</title>
        <authorList>
            <person name="Traeger S."/>
            <person name="Altegoer F."/>
            <person name="Freitag M."/>
            <person name="Gabaldon T."/>
            <person name="Kempken F."/>
            <person name="Kumar A."/>
            <person name="Marcet-Houben M."/>
            <person name="Poggeler S."/>
            <person name="Stajich J.E."/>
            <person name="Nowrousian M."/>
        </authorList>
    </citation>
    <scope>NUCLEOTIDE SEQUENCE [LARGE SCALE GENOMIC DNA]</scope>
    <source>
        <strain evidence="3">CBS 100304</strain>
        <tissue evidence="2">Vegetative mycelium</tissue>
    </source>
</reference>
<accession>U4LFP2</accession>
<name>U4LFP2_PYROM</name>